<accession>A0A1B0CYT9</accession>
<reference evidence="8" key="1">
    <citation type="submission" date="2022-08" db="UniProtKB">
        <authorList>
            <consortium name="EnsemblMetazoa"/>
        </authorList>
    </citation>
    <scope>IDENTIFICATION</scope>
    <source>
        <strain evidence="8">Israel</strain>
    </source>
</reference>
<dbReference type="PROSITE" id="PS00723">
    <property type="entry name" value="POLYPRENYL_SYNTHASE_1"/>
    <property type="match status" value="1"/>
</dbReference>
<comment type="similarity">
    <text evidence="7">Belongs to the FPP/GGPP synthase family.</text>
</comment>
<evidence type="ECO:0000256" key="5">
    <source>
        <dbReference type="ARBA" id="ARBA00033740"/>
    </source>
</evidence>
<dbReference type="VEuPathDB" id="VectorBase:PPAI000261"/>
<keyword evidence="2 7" id="KW-0808">Transferase</keyword>
<dbReference type="PANTHER" id="PTHR11525">
    <property type="entry name" value="FARNESYL-PYROPHOSPHATE SYNTHETASE"/>
    <property type="match status" value="1"/>
</dbReference>
<comment type="pathway">
    <text evidence="5">Pheromone biosynthesis.</text>
</comment>
<dbReference type="PANTHER" id="PTHR11525:SF0">
    <property type="entry name" value="FARNESYL PYROPHOSPHATE SYNTHASE"/>
    <property type="match status" value="1"/>
</dbReference>
<evidence type="ECO:0000256" key="4">
    <source>
        <dbReference type="ARBA" id="ARBA00022842"/>
    </source>
</evidence>
<dbReference type="Pfam" id="PF00348">
    <property type="entry name" value="polyprenyl_synt"/>
    <property type="match status" value="1"/>
</dbReference>
<keyword evidence="9" id="KW-1185">Reference proteome</keyword>
<dbReference type="GO" id="GO:0004161">
    <property type="term" value="F:dimethylallyltranstransferase activity"/>
    <property type="evidence" value="ECO:0007669"/>
    <property type="project" value="TreeGrafter"/>
</dbReference>
<dbReference type="InterPro" id="IPR000092">
    <property type="entry name" value="Polyprenyl_synt"/>
</dbReference>
<dbReference type="Gene3D" id="1.10.600.10">
    <property type="entry name" value="Farnesyl Diphosphate Synthase"/>
    <property type="match status" value="1"/>
</dbReference>
<name>A0A1B0CYT9_PHLPP</name>
<sequence>MIIKCVVDIFRRVLQYNVPHGKMYCGISVLPAYELMVPKGSLTEADIKLAIYLGWCVEMSITMLNLQIKAMLLIDDDIMDGSITRRGKPCWYKLEDVQLTAINDGLLIEESVYYILKKHFSHLQCYARLMEHFREMTFIGGVGQYLDSKSTQQDVLSFTMEQFKVTAQNKASYSGIYFPIAAAMHLAMCNDPEAFRQAEAICLEIGYFVQLQNDFLDCFGDPEITGKLGTDIQEGKCTWLAVMCLQRATMAQKMILKECYGNNDSESVKIVKQLYEELSLREICAKQEELSYNMICRKIRETSERHPIRVLQKLLGKTCQNTK</sequence>
<dbReference type="VEuPathDB" id="VectorBase:PPAPM1_005915"/>
<dbReference type="EMBL" id="AJVK01009345">
    <property type="status" value="NOT_ANNOTATED_CDS"/>
    <property type="molecule type" value="Genomic_DNA"/>
</dbReference>
<comment type="cofactor">
    <cofactor evidence="1">
        <name>Mg(2+)</name>
        <dbReference type="ChEBI" id="CHEBI:18420"/>
    </cofactor>
</comment>
<evidence type="ECO:0000256" key="3">
    <source>
        <dbReference type="ARBA" id="ARBA00022723"/>
    </source>
</evidence>
<evidence type="ECO:0000256" key="1">
    <source>
        <dbReference type="ARBA" id="ARBA00001946"/>
    </source>
</evidence>
<dbReference type="InterPro" id="IPR033749">
    <property type="entry name" value="Polyprenyl_synt_CS"/>
</dbReference>
<dbReference type="EMBL" id="AJVK01009346">
    <property type="status" value="NOT_ANNOTATED_CDS"/>
    <property type="molecule type" value="Genomic_DNA"/>
</dbReference>
<dbReference type="AlphaFoldDB" id="A0A1B0CYT9"/>
<dbReference type="SUPFAM" id="SSF48576">
    <property type="entry name" value="Terpenoid synthases"/>
    <property type="match status" value="1"/>
</dbReference>
<dbReference type="GO" id="GO:0045337">
    <property type="term" value="P:farnesyl diphosphate biosynthetic process"/>
    <property type="evidence" value="ECO:0007669"/>
    <property type="project" value="TreeGrafter"/>
</dbReference>
<protein>
    <recommendedName>
        <fullName evidence="6">Farnesyl pyrophosphate synthase</fullName>
    </recommendedName>
</protein>
<keyword evidence="3" id="KW-0479">Metal-binding</keyword>
<evidence type="ECO:0000313" key="9">
    <source>
        <dbReference type="Proteomes" id="UP000092462"/>
    </source>
</evidence>
<dbReference type="GO" id="GO:0005737">
    <property type="term" value="C:cytoplasm"/>
    <property type="evidence" value="ECO:0007669"/>
    <property type="project" value="TreeGrafter"/>
</dbReference>
<dbReference type="GO" id="GO:0004337">
    <property type="term" value="F:(2E,6E)-farnesyl diphosphate synthase activity"/>
    <property type="evidence" value="ECO:0007669"/>
    <property type="project" value="TreeGrafter"/>
</dbReference>
<proteinExistence type="inferred from homology"/>
<dbReference type="Proteomes" id="UP000092462">
    <property type="component" value="Unassembled WGS sequence"/>
</dbReference>
<dbReference type="SFLD" id="SFLDS00005">
    <property type="entry name" value="Isoprenoid_Synthase_Type_I"/>
    <property type="match status" value="1"/>
</dbReference>
<dbReference type="EnsemblMetazoa" id="PPAI000261-RA">
    <property type="protein sequence ID" value="PPAI000261-PA"/>
    <property type="gene ID" value="PPAI000261"/>
</dbReference>
<dbReference type="InterPro" id="IPR039702">
    <property type="entry name" value="FPS1-like"/>
</dbReference>
<dbReference type="GO" id="GO:0042811">
    <property type="term" value="P:pheromone biosynthetic process"/>
    <property type="evidence" value="ECO:0007669"/>
    <property type="project" value="UniProtKB-ARBA"/>
</dbReference>
<evidence type="ECO:0000256" key="7">
    <source>
        <dbReference type="RuleBase" id="RU004466"/>
    </source>
</evidence>
<evidence type="ECO:0000256" key="2">
    <source>
        <dbReference type="ARBA" id="ARBA00022679"/>
    </source>
</evidence>
<evidence type="ECO:0000313" key="8">
    <source>
        <dbReference type="EnsemblMetazoa" id="PPAI000261-PA"/>
    </source>
</evidence>
<evidence type="ECO:0000256" key="6">
    <source>
        <dbReference type="ARBA" id="ARBA00034546"/>
    </source>
</evidence>
<dbReference type="GO" id="GO:0046872">
    <property type="term" value="F:metal ion binding"/>
    <property type="evidence" value="ECO:0007669"/>
    <property type="project" value="UniProtKB-KW"/>
</dbReference>
<organism evidence="8 9">
    <name type="scientific">Phlebotomus papatasi</name>
    <name type="common">Sandfly</name>
    <dbReference type="NCBI Taxonomy" id="29031"/>
    <lineage>
        <taxon>Eukaryota</taxon>
        <taxon>Metazoa</taxon>
        <taxon>Ecdysozoa</taxon>
        <taxon>Arthropoda</taxon>
        <taxon>Hexapoda</taxon>
        <taxon>Insecta</taxon>
        <taxon>Pterygota</taxon>
        <taxon>Neoptera</taxon>
        <taxon>Endopterygota</taxon>
        <taxon>Diptera</taxon>
        <taxon>Nematocera</taxon>
        <taxon>Psychodoidea</taxon>
        <taxon>Psychodidae</taxon>
        <taxon>Phlebotomus</taxon>
        <taxon>Phlebotomus</taxon>
    </lineage>
</organism>
<dbReference type="InterPro" id="IPR008949">
    <property type="entry name" value="Isoprenoid_synthase_dom_sf"/>
</dbReference>
<keyword evidence="4" id="KW-0460">Magnesium</keyword>